<dbReference type="EMBL" id="CAXIEN010000217">
    <property type="protein sequence ID" value="CAL1287437.1"/>
    <property type="molecule type" value="Genomic_DNA"/>
</dbReference>
<dbReference type="InterPro" id="IPR013087">
    <property type="entry name" value="Znf_C2H2_type"/>
</dbReference>
<gene>
    <name evidence="9" type="ORF">LARSCL_LOCUS14829</name>
</gene>
<protein>
    <submittedName>
        <fullName evidence="9">Uncharacterized protein</fullName>
    </submittedName>
</protein>
<dbReference type="PROSITE" id="PS50157">
    <property type="entry name" value="ZINC_FINGER_C2H2_2"/>
    <property type="match status" value="1"/>
</dbReference>
<evidence type="ECO:0000256" key="4">
    <source>
        <dbReference type="PROSITE-ProRule" id="PRU00042"/>
    </source>
</evidence>
<dbReference type="Proteomes" id="UP001497382">
    <property type="component" value="Unassembled WGS sequence"/>
</dbReference>
<dbReference type="AlphaFoldDB" id="A0AAV2ATY4"/>
<dbReference type="Pfam" id="PF17780">
    <property type="entry name" value="OCRE"/>
    <property type="match status" value="1"/>
</dbReference>
<name>A0AAV2ATY4_9ARAC</name>
<dbReference type="InterPro" id="IPR055494">
    <property type="entry name" value="DUF7066"/>
</dbReference>
<evidence type="ECO:0000313" key="10">
    <source>
        <dbReference type="Proteomes" id="UP001497382"/>
    </source>
</evidence>
<dbReference type="Pfam" id="PF23217">
    <property type="entry name" value="DUF7066"/>
    <property type="match status" value="1"/>
</dbReference>
<dbReference type="InterPro" id="IPR041591">
    <property type="entry name" value="OCRE"/>
</dbReference>
<dbReference type="GO" id="GO:0008270">
    <property type="term" value="F:zinc ion binding"/>
    <property type="evidence" value="ECO:0007669"/>
    <property type="project" value="UniProtKB-KW"/>
</dbReference>
<dbReference type="PANTHER" id="PTHR13948:SF3">
    <property type="entry name" value="FI21118P1"/>
    <property type="match status" value="1"/>
</dbReference>
<organism evidence="9 10">
    <name type="scientific">Larinioides sclopetarius</name>
    <dbReference type="NCBI Taxonomy" id="280406"/>
    <lineage>
        <taxon>Eukaryota</taxon>
        <taxon>Metazoa</taxon>
        <taxon>Ecdysozoa</taxon>
        <taxon>Arthropoda</taxon>
        <taxon>Chelicerata</taxon>
        <taxon>Arachnida</taxon>
        <taxon>Araneae</taxon>
        <taxon>Araneomorphae</taxon>
        <taxon>Entelegynae</taxon>
        <taxon>Araneoidea</taxon>
        <taxon>Araneidae</taxon>
        <taxon>Larinioides</taxon>
    </lineage>
</organism>
<feature type="domain" description="RRM" evidence="7">
    <location>
        <begin position="1"/>
        <end position="66"/>
    </location>
</feature>
<comment type="subcellular location">
    <subcellularLocation>
        <location evidence="1">Nucleus</location>
    </subcellularLocation>
</comment>
<evidence type="ECO:0000256" key="1">
    <source>
        <dbReference type="ARBA" id="ARBA00004123"/>
    </source>
</evidence>
<dbReference type="InterPro" id="IPR035618">
    <property type="entry name" value="RBM10_OCRE"/>
</dbReference>
<feature type="compositionally biased region" description="Polar residues" evidence="6">
    <location>
        <begin position="209"/>
        <end position="228"/>
    </location>
</feature>
<sequence>MLGQLTTLPIKSLRVAKDSLTNTSRGYAFVELNSTSEAIQLYELLLSMGGNFYVDGRQVTVSYAKRSLASRNSSGSANAASVALAAAQWTNQKQDDSYDQYYGMSATGVASASVDNTQYSNLETSVPNQAHMASLGTVIVNGVTYYKYPLPDISTYQYDESSGYYYDASTGLYYDANSQYYYNSESQQYLYWDGEHQTYLPVAASTDTAAQSTISSPPTTAAQGNPNAGTGEGEDQEKNKNKKEEKFDKVKIAKKIAKDMEKWAKTLNQKKENAKLGIVASPPVSVAPSHIAMTSDISRHSATADAGFAILEKRTTLAERNALMAELDNKLSVSATKTTLVSYGDDSDSDTEPDSSQPNIKRHENNKIDESKFVDLSKMACLLCKRQFPNKDALTRHQQLSDLHKKNLAKINGST</sequence>
<keyword evidence="4" id="KW-0863">Zinc-finger</keyword>
<comment type="caution">
    <text evidence="9">The sequence shown here is derived from an EMBL/GenBank/DDBJ whole genome shotgun (WGS) entry which is preliminary data.</text>
</comment>
<evidence type="ECO:0000259" key="7">
    <source>
        <dbReference type="PROSITE" id="PS50102"/>
    </source>
</evidence>
<dbReference type="GO" id="GO:0000398">
    <property type="term" value="P:mRNA splicing, via spliceosome"/>
    <property type="evidence" value="ECO:0007669"/>
    <property type="project" value="TreeGrafter"/>
</dbReference>
<reference evidence="9 10" key="1">
    <citation type="submission" date="2024-04" db="EMBL/GenBank/DDBJ databases">
        <authorList>
            <person name="Rising A."/>
            <person name="Reimegard J."/>
            <person name="Sonavane S."/>
            <person name="Akerstrom W."/>
            <person name="Nylinder S."/>
            <person name="Hedman E."/>
            <person name="Kallberg Y."/>
        </authorList>
    </citation>
    <scope>NUCLEOTIDE SEQUENCE [LARGE SCALE GENOMIC DNA]</scope>
</reference>
<keyword evidence="10" id="KW-1185">Reference proteome</keyword>
<dbReference type="Gene3D" id="3.30.70.330">
    <property type="match status" value="1"/>
</dbReference>
<dbReference type="GO" id="GO:0003723">
    <property type="term" value="F:RNA binding"/>
    <property type="evidence" value="ECO:0007669"/>
    <property type="project" value="UniProtKB-UniRule"/>
</dbReference>
<dbReference type="PANTHER" id="PTHR13948">
    <property type="entry name" value="RNA-BINDING PROTEIN"/>
    <property type="match status" value="1"/>
</dbReference>
<dbReference type="SUPFAM" id="SSF54928">
    <property type="entry name" value="RNA-binding domain, RBD"/>
    <property type="match status" value="1"/>
</dbReference>
<accession>A0AAV2ATY4</accession>
<dbReference type="CDD" id="cd16167">
    <property type="entry name" value="OCRE_RBM10"/>
    <property type="match status" value="1"/>
</dbReference>
<dbReference type="InterPro" id="IPR000504">
    <property type="entry name" value="RRM_dom"/>
</dbReference>
<keyword evidence="4" id="KW-0862">Zinc</keyword>
<evidence type="ECO:0000256" key="5">
    <source>
        <dbReference type="PROSITE-ProRule" id="PRU00176"/>
    </source>
</evidence>
<feature type="region of interest" description="Disordered" evidence="6">
    <location>
        <begin position="342"/>
        <end position="366"/>
    </location>
</feature>
<feature type="region of interest" description="Disordered" evidence="6">
    <location>
        <begin position="209"/>
        <end position="246"/>
    </location>
</feature>
<dbReference type="PROSITE" id="PS50102">
    <property type="entry name" value="RRM"/>
    <property type="match status" value="1"/>
</dbReference>
<dbReference type="InterPro" id="IPR035979">
    <property type="entry name" value="RBD_domain_sf"/>
</dbReference>
<feature type="compositionally biased region" description="Basic and acidic residues" evidence="6">
    <location>
        <begin position="236"/>
        <end position="246"/>
    </location>
</feature>
<evidence type="ECO:0000256" key="3">
    <source>
        <dbReference type="ARBA" id="ARBA00023242"/>
    </source>
</evidence>
<keyword evidence="4" id="KW-0479">Metal-binding</keyword>
<evidence type="ECO:0000256" key="2">
    <source>
        <dbReference type="ARBA" id="ARBA00022884"/>
    </source>
</evidence>
<dbReference type="InterPro" id="IPR012677">
    <property type="entry name" value="Nucleotide-bd_a/b_plait_sf"/>
</dbReference>
<keyword evidence="3" id="KW-0539">Nucleus</keyword>
<feature type="domain" description="C2H2-type" evidence="8">
    <location>
        <begin position="379"/>
        <end position="409"/>
    </location>
</feature>
<proteinExistence type="predicted"/>
<dbReference type="GO" id="GO:0005634">
    <property type="term" value="C:nucleus"/>
    <property type="evidence" value="ECO:0007669"/>
    <property type="project" value="UniProtKB-SubCell"/>
</dbReference>
<keyword evidence="2 5" id="KW-0694">RNA-binding</keyword>
<evidence type="ECO:0000256" key="6">
    <source>
        <dbReference type="SAM" id="MobiDB-lite"/>
    </source>
</evidence>
<evidence type="ECO:0000313" key="9">
    <source>
        <dbReference type="EMBL" id="CAL1287437.1"/>
    </source>
</evidence>
<evidence type="ECO:0000259" key="8">
    <source>
        <dbReference type="PROSITE" id="PS50157"/>
    </source>
</evidence>